<evidence type="ECO:0000313" key="2">
    <source>
        <dbReference type="Proteomes" id="UP001163835"/>
    </source>
</evidence>
<dbReference type="EMBL" id="MU794959">
    <property type="protein sequence ID" value="KAJ3814875.1"/>
    <property type="molecule type" value="Genomic_DNA"/>
</dbReference>
<evidence type="ECO:0000313" key="1">
    <source>
        <dbReference type="EMBL" id="KAJ3814875.1"/>
    </source>
</evidence>
<dbReference type="Proteomes" id="UP001163835">
    <property type="component" value="Unassembled WGS sequence"/>
</dbReference>
<name>A0ACC1UDS0_9AGAR</name>
<accession>A0ACC1UDS0</accession>
<proteinExistence type="predicted"/>
<sequence>MLSPIIPFSDSILTESLIDFVVPQFLQQGTPLLKISKKRHKPIHFVFRLDADQGRIIWESKVQKFIAVENIKEIRTGQAALHHITQLQCTPVEDYLPRWLTLIYLGPSPSKARSKPNLSPLPLGSPKSNYSVHTYKTLHLVASSHLVIQLWERTLRSMVALRVSLTSGLGFGGGVNSDRIMEETRQALWERSFWTAAGQNMRSRFGPNADWSAGEGDESLELLGAYEGQRLTFNEMRALCERLNVRMSEKEVRRLFNNADTYRQGYLDFEGFRRFGKLLKARPELDKLFKSLVRSNIEIADAVDDGFFQKQSSTELKDIFDRYSVEVAGPTIDDQGSPYLALPYTDHTLEIPPPSISSSSLNVQVWEADVSYIPPSALFATSPPPTTRVMTLEKFTSFLLSSDNPACLEPRTNDEAGPSMYNHETSHDMTRPLSDYYISSSHNTYLIGHQLYGESTVEGYVRAFLGGCRCVELDIFDTDTGPQIFHGKTLTSKVSLREVCEAIMTYGFVASQYPLIISAEIHCGLVGQAQLVGIMKDVFKDRLVRRDENGAIVGMSEATQSLDRTSEVLLSASTIEKLPSPEELKGRILVKAKKLHSIDYIDSPPLSQTSSTSSRNTLQLGHPLDGVTSSPSDTDALFDLQKLSIMRMSPDLLSLLVYTVGVKYRGINKKEVYKSEEMFSLSENMANKMLKVGMIDLIKHTRGHLVRIYPKGTRVRSTNYQPHRYWSAGAQLVAINWQTVDLGYMINHAMFQRNGGCGYLLKPLPLRMPHKGLLSKQTQHYLELTIVSAQHLPAPKDASGKDVSESSPVNPYVQVTIHVPDWPTPPSVSANSIASGLASANDAVSAVLSQGSGPPSPGPASGYFPTNPRSSRSTSYCTSVVKNNGFNPVWEENLRIPFTCVGDMKDLIYVSFAVRHSEREDVEPLAQFFASLGCLQHGYRHLPLHDSQMSQYLFSTLFVRIDIS</sequence>
<organism evidence="1 2">
    <name type="scientific">Lentinula aff. lateritia</name>
    <dbReference type="NCBI Taxonomy" id="2804960"/>
    <lineage>
        <taxon>Eukaryota</taxon>
        <taxon>Fungi</taxon>
        <taxon>Dikarya</taxon>
        <taxon>Basidiomycota</taxon>
        <taxon>Agaricomycotina</taxon>
        <taxon>Agaricomycetes</taxon>
        <taxon>Agaricomycetidae</taxon>
        <taxon>Agaricales</taxon>
        <taxon>Marasmiineae</taxon>
        <taxon>Omphalotaceae</taxon>
        <taxon>Lentinula</taxon>
    </lineage>
</organism>
<reference evidence="1" key="1">
    <citation type="submission" date="2022-09" db="EMBL/GenBank/DDBJ databases">
        <title>A Global Phylogenomic Analysis of the Shiitake Genus Lentinula.</title>
        <authorList>
            <consortium name="DOE Joint Genome Institute"/>
            <person name="Sierra-Patev S."/>
            <person name="Min B."/>
            <person name="Naranjo-Ortiz M."/>
            <person name="Looney B."/>
            <person name="Konkel Z."/>
            <person name="Slot J.C."/>
            <person name="Sakamoto Y."/>
            <person name="Steenwyk J.L."/>
            <person name="Rokas A."/>
            <person name="Carro J."/>
            <person name="Camarero S."/>
            <person name="Ferreira P."/>
            <person name="Molpeceres G."/>
            <person name="Ruiz-Duenas F.J."/>
            <person name="Serrano A."/>
            <person name="Henrissat B."/>
            <person name="Drula E."/>
            <person name="Hughes K.W."/>
            <person name="Mata J.L."/>
            <person name="Ishikawa N.K."/>
            <person name="Vargas-Isla R."/>
            <person name="Ushijima S."/>
            <person name="Smith C.A."/>
            <person name="Ahrendt S."/>
            <person name="Andreopoulos W."/>
            <person name="He G."/>
            <person name="Labutti K."/>
            <person name="Lipzen A."/>
            <person name="Ng V."/>
            <person name="Riley R."/>
            <person name="Sandor L."/>
            <person name="Barry K."/>
            <person name="Martinez A.T."/>
            <person name="Xiao Y."/>
            <person name="Gibbons J.G."/>
            <person name="Terashima K."/>
            <person name="Grigoriev I.V."/>
            <person name="Hibbett D.S."/>
        </authorList>
    </citation>
    <scope>NUCLEOTIDE SEQUENCE</scope>
    <source>
        <strain evidence="1">TMI1499</strain>
    </source>
</reference>
<comment type="caution">
    <text evidence="1">The sequence shown here is derived from an EMBL/GenBank/DDBJ whole genome shotgun (WGS) entry which is preliminary data.</text>
</comment>
<keyword evidence="2" id="KW-1185">Reference proteome</keyword>
<protein>
    <submittedName>
        <fullName evidence="1">PLC-like phosphodiesterase</fullName>
    </submittedName>
</protein>
<gene>
    <name evidence="1" type="ORF">F5876DRAFT_86167</name>
</gene>